<feature type="domain" description="APS kinase" evidence="8">
    <location>
        <begin position="19"/>
        <end position="168"/>
    </location>
</feature>
<name>A0A495XK52_9PSEU</name>
<evidence type="ECO:0000256" key="2">
    <source>
        <dbReference type="ARBA" id="ARBA00012121"/>
    </source>
</evidence>
<dbReference type="NCBIfam" id="NF003013">
    <property type="entry name" value="PRK03846.1"/>
    <property type="match status" value="1"/>
</dbReference>
<dbReference type="GO" id="GO:0005737">
    <property type="term" value="C:cytoplasm"/>
    <property type="evidence" value="ECO:0007669"/>
    <property type="project" value="TreeGrafter"/>
</dbReference>
<dbReference type="NCBIfam" id="TIGR00455">
    <property type="entry name" value="apsK"/>
    <property type="match status" value="1"/>
</dbReference>
<dbReference type="PANTHER" id="PTHR42700">
    <property type="entry name" value="SULFATE ADENYLYLTRANSFERASE"/>
    <property type="match status" value="1"/>
</dbReference>
<gene>
    <name evidence="6" type="primary">cysC</name>
    <name evidence="9" type="ORF">DFJ66_7616</name>
</gene>
<dbReference type="Pfam" id="PF01583">
    <property type="entry name" value="APS_kinase"/>
    <property type="match status" value="1"/>
</dbReference>
<comment type="caution">
    <text evidence="6">Lacks conserved residue(s) required for the propagation of feature annotation.</text>
</comment>
<evidence type="ECO:0000256" key="6">
    <source>
        <dbReference type="HAMAP-Rule" id="MF_00065"/>
    </source>
</evidence>
<comment type="similarity">
    <text evidence="6 7">Belongs to the APS kinase family.</text>
</comment>
<dbReference type="InterPro" id="IPR002891">
    <property type="entry name" value="APS"/>
</dbReference>
<dbReference type="GO" id="GO:0005524">
    <property type="term" value="F:ATP binding"/>
    <property type="evidence" value="ECO:0007669"/>
    <property type="project" value="UniProtKB-UniRule"/>
</dbReference>
<dbReference type="UniPathway" id="UPA00140">
    <property type="reaction ID" value="UER00205"/>
</dbReference>
<keyword evidence="3 6" id="KW-0808">Transferase</keyword>
<dbReference type="Gene3D" id="3.40.50.300">
    <property type="entry name" value="P-loop containing nucleotide triphosphate hydrolases"/>
    <property type="match status" value="1"/>
</dbReference>
<dbReference type="AlphaFoldDB" id="A0A495XK52"/>
<protein>
    <recommendedName>
        <fullName evidence="2 6">Adenylyl-sulfate kinase</fullName>
        <ecNumber evidence="2 6">2.7.1.25</ecNumber>
    </recommendedName>
    <alternativeName>
        <fullName evidence="6">APS kinase</fullName>
    </alternativeName>
    <alternativeName>
        <fullName evidence="6">ATP adenosine-5'-phosphosulfate 3'-phosphotransferase</fullName>
    </alternativeName>
    <alternativeName>
        <fullName evidence="6">Adenosine-5'-phosphosulfate kinase</fullName>
    </alternativeName>
</protein>
<dbReference type="GO" id="GO:0004781">
    <property type="term" value="F:sulfate adenylyltransferase (ATP) activity"/>
    <property type="evidence" value="ECO:0007669"/>
    <property type="project" value="TreeGrafter"/>
</dbReference>
<evidence type="ECO:0000256" key="1">
    <source>
        <dbReference type="ARBA" id="ARBA00001823"/>
    </source>
</evidence>
<organism evidence="9 10">
    <name type="scientific">Saccharothrix variisporea</name>
    <dbReference type="NCBI Taxonomy" id="543527"/>
    <lineage>
        <taxon>Bacteria</taxon>
        <taxon>Bacillati</taxon>
        <taxon>Actinomycetota</taxon>
        <taxon>Actinomycetes</taxon>
        <taxon>Pseudonocardiales</taxon>
        <taxon>Pseudonocardiaceae</taxon>
        <taxon>Saccharothrix</taxon>
    </lineage>
</organism>
<dbReference type="GO" id="GO:0010134">
    <property type="term" value="P:sulfate assimilation via adenylyl sulfate reduction"/>
    <property type="evidence" value="ECO:0007669"/>
    <property type="project" value="TreeGrafter"/>
</dbReference>
<evidence type="ECO:0000259" key="8">
    <source>
        <dbReference type="Pfam" id="PF01583"/>
    </source>
</evidence>
<keyword evidence="6" id="KW-0597">Phosphoprotein</keyword>
<evidence type="ECO:0000256" key="4">
    <source>
        <dbReference type="ARBA" id="ARBA00022741"/>
    </source>
</evidence>
<dbReference type="GO" id="GO:0004020">
    <property type="term" value="F:adenylylsulfate kinase activity"/>
    <property type="evidence" value="ECO:0007669"/>
    <property type="project" value="UniProtKB-UniRule"/>
</dbReference>
<comment type="function">
    <text evidence="6 7">Catalyzes the synthesis of activated sulfate.</text>
</comment>
<keyword evidence="4 6" id="KW-0547">Nucleotide-binding</keyword>
<dbReference type="GO" id="GO:0070814">
    <property type="term" value="P:hydrogen sulfide biosynthetic process"/>
    <property type="evidence" value="ECO:0007669"/>
    <property type="project" value="UniProtKB-UniRule"/>
</dbReference>
<evidence type="ECO:0000256" key="3">
    <source>
        <dbReference type="ARBA" id="ARBA00022679"/>
    </source>
</evidence>
<dbReference type="InterPro" id="IPR059117">
    <property type="entry name" value="APS_kinase_dom"/>
</dbReference>
<dbReference type="EMBL" id="RBXR01000001">
    <property type="protein sequence ID" value="RKT74272.1"/>
    <property type="molecule type" value="Genomic_DNA"/>
</dbReference>
<evidence type="ECO:0000313" key="10">
    <source>
        <dbReference type="Proteomes" id="UP000272729"/>
    </source>
</evidence>
<dbReference type="SUPFAM" id="SSF52540">
    <property type="entry name" value="P-loop containing nucleoside triphosphate hydrolases"/>
    <property type="match status" value="1"/>
</dbReference>
<evidence type="ECO:0000313" key="9">
    <source>
        <dbReference type="EMBL" id="RKT74272.1"/>
    </source>
</evidence>
<evidence type="ECO:0000256" key="5">
    <source>
        <dbReference type="ARBA" id="ARBA00022840"/>
    </source>
</evidence>
<keyword evidence="10" id="KW-1185">Reference proteome</keyword>
<proteinExistence type="inferred from homology"/>
<comment type="catalytic activity">
    <reaction evidence="1 6 7">
        <text>adenosine 5'-phosphosulfate + ATP = 3'-phosphoadenylyl sulfate + ADP + H(+)</text>
        <dbReference type="Rhea" id="RHEA:24152"/>
        <dbReference type="ChEBI" id="CHEBI:15378"/>
        <dbReference type="ChEBI" id="CHEBI:30616"/>
        <dbReference type="ChEBI" id="CHEBI:58243"/>
        <dbReference type="ChEBI" id="CHEBI:58339"/>
        <dbReference type="ChEBI" id="CHEBI:456216"/>
        <dbReference type="EC" id="2.7.1.25"/>
    </reaction>
</comment>
<sequence>MFATVFRPRFGNTKGDFVGATIWLTGLPSSGKSTLAAALAARLAGTHPVEVLDGDVVRRQLFPELGFSKDDRAENVRRTGLVARLLAGHGAIVITPVIAPYRAAREAVRKDHEAHGLRYLEVFVDAAPEVCATRDVKGLYARAKKGEITGLTGFDDPYETPIQPELHLRTDELSVETCVERMVALLDGTAR</sequence>
<accession>A0A495XK52</accession>
<reference evidence="9 10" key="1">
    <citation type="submission" date="2018-10" db="EMBL/GenBank/DDBJ databases">
        <title>Sequencing the genomes of 1000 actinobacteria strains.</title>
        <authorList>
            <person name="Klenk H.-P."/>
        </authorList>
    </citation>
    <scope>NUCLEOTIDE SEQUENCE [LARGE SCALE GENOMIC DNA]</scope>
    <source>
        <strain evidence="9 10">DSM 43911</strain>
    </source>
</reference>
<evidence type="ECO:0000256" key="7">
    <source>
        <dbReference type="RuleBase" id="RU004347"/>
    </source>
</evidence>
<dbReference type="HAMAP" id="MF_00065">
    <property type="entry name" value="Adenylyl_sulf_kinase"/>
    <property type="match status" value="1"/>
</dbReference>
<feature type="binding site" evidence="6">
    <location>
        <begin position="26"/>
        <end position="33"/>
    </location>
    <ligand>
        <name>ATP</name>
        <dbReference type="ChEBI" id="CHEBI:30616"/>
    </ligand>
</feature>
<comment type="caution">
    <text evidence="9">The sequence shown here is derived from an EMBL/GenBank/DDBJ whole genome shotgun (WGS) entry which is preliminary data.</text>
</comment>
<dbReference type="EC" id="2.7.1.25" evidence="2 6"/>
<dbReference type="CDD" id="cd02027">
    <property type="entry name" value="APSK"/>
    <property type="match status" value="1"/>
</dbReference>
<dbReference type="OrthoDB" id="9804504at2"/>
<dbReference type="Proteomes" id="UP000272729">
    <property type="component" value="Unassembled WGS sequence"/>
</dbReference>
<dbReference type="InterPro" id="IPR050512">
    <property type="entry name" value="Sulf_AdTrans/APS_kinase"/>
</dbReference>
<dbReference type="InterPro" id="IPR027417">
    <property type="entry name" value="P-loop_NTPase"/>
</dbReference>
<comment type="pathway">
    <text evidence="6 7">Sulfur metabolism; hydrogen sulfide biosynthesis; sulfite from sulfate: step 2/3.</text>
</comment>
<dbReference type="PANTHER" id="PTHR42700:SF1">
    <property type="entry name" value="SULFATE ADENYLYLTRANSFERASE"/>
    <property type="match status" value="1"/>
</dbReference>
<dbReference type="GO" id="GO:0019379">
    <property type="term" value="P:sulfate assimilation, phosphoadenylyl sulfate reduction by phosphoadenylyl-sulfate reductase (thioredoxin)"/>
    <property type="evidence" value="ECO:0007669"/>
    <property type="project" value="TreeGrafter"/>
</dbReference>
<keyword evidence="6 7" id="KW-0418">Kinase</keyword>
<keyword evidence="5 6" id="KW-0067">ATP-binding</keyword>